<dbReference type="Gene3D" id="2.60.40.420">
    <property type="entry name" value="Cupredoxins - blue copper proteins"/>
    <property type="match status" value="1"/>
</dbReference>
<dbReference type="InterPro" id="IPR050845">
    <property type="entry name" value="Cu-binding_ET"/>
</dbReference>
<sequence>MKNTHIIIIILVLILGGLFLFGRGSKLEAPTGGSVENVTDSTSLAGSENIPMDTPGIVEIPIVKEFSVSGKNFSFTPSTIKVKKGDRVKITFKNSAGFHNFVIGEFGVTTKQAQAPYEEVLEFTADKAGSFEYYCSVGSHRATGMKGTLVIEE</sequence>
<comment type="caution">
    <text evidence="5">The sequence shown here is derived from an EMBL/GenBank/DDBJ whole genome shotgun (WGS) entry which is preliminary data.</text>
</comment>
<gene>
    <name evidence="5" type="ORF">A2647_03525</name>
</gene>
<dbReference type="SUPFAM" id="SSF49503">
    <property type="entry name" value="Cupredoxins"/>
    <property type="match status" value="1"/>
</dbReference>
<dbReference type="InterPro" id="IPR008972">
    <property type="entry name" value="Cupredoxin"/>
</dbReference>
<keyword evidence="1" id="KW-0479">Metal-binding</keyword>
<keyword evidence="3" id="KW-0472">Membrane</keyword>
<organism evidence="5 6">
    <name type="scientific">Candidatus Nomurabacteria bacterium RIFCSPHIGHO2_01_FULL_40_24b</name>
    <dbReference type="NCBI Taxonomy" id="1801739"/>
    <lineage>
        <taxon>Bacteria</taxon>
        <taxon>Candidatus Nomuraibacteriota</taxon>
    </lineage>
</organism>
<accession>A0A1F6V744</accession>
<name>A0A1F6V744_9BACT</name>
<dbReference type="InterPro" id="IPR028096">
    <property type="entry name" value="EfeO_Cupredoxin"/>
</dbReference>
<protein>
    <recommendedName>
        <fullName evidence="4">EfeO-type cupredoxin-like domain-containing protein</fullName>
    </recommendedName>
</protein>
<dbReference type="GO" id="GO:0046872">
    <property type="term" value="F:metal ion binding"/>
    <property type="evidence" value="ECO:0007669"/>
    <property type="project" value="UniProtKB-KW"/>
</dbReference>
<dbReference type="PANTHER" id="PTHR38439:SF3">
    <property type="entry name" value="COPPER-RESISTANT CUPROPROTEIN COPI"/>
    <property type="match status" value="1"/>
</dbReference>
<dbReference type="EMBL" id="MFTP01000017">
    <property type="protein sequence ID" value="OGI65520.1"/>
    <property type="molecule type" value="Genomic_DNA"/>
</dbReference>
<proteinExistence type="predicted"/>
<evidence type="ECO:0000313" key="5">
    <source>
        <dbReference type="EMBL" id="OGI65520.1"/>
    </source>
</evidence>
<reference evidence="5 6" key="1">
    <citation type="journal article" date="2016" name="Nat. Commun.">
        <title>Thousands of microbial genomes shed light on interconnected biogeochemical processes in an aquifer system.</title>
        <authorList>
            <person name="Anantharaman K."/>
            <person name="Brown C.T."/>
            <person name="Hug L.A."/>
            <person name="Sharon I."/>
            <person name="Castelle C.J."/>
            <person name="Probst A.J."/>
            <person name="Thomas B.C."/>
            <person name="Singh A."/>
            <person name="Wilkins M.J."/>
            <person name="Karaoz U."/>
            <person name="Brodie E.L."/>
            <person name="Williams K.H."/>
            <person name="Hubbard S.S."/>
            <person name="Banfield J.F."/>
        </authorList>
    </citation>
    <scope>NUCLEOTIDE SEQUENCE [LARGE SCALE GENOMIC DNA]</scope>
</reference>
<dbReference type="Proteomes" id="UP000177370">
    <property type="component" value="Unassembled WGS sequence"/>
</dbReference>
<evidence type="ECO:0000313" key="6">
    <source>
        <dbReference type="Proteomes" id="UP000177370"/>
    </source>
</evidence>
<keyword evidence="2" id="KW-0186">Copper</keyword>
<feature type="domain" description="EfeO-type cupredoxin-like" evidence="4">
    <location>
        <begin position="64"/>
        <end position="150"/>
    </location>
</feature>
<dbReference type="PROSITE" id="PS00079">
    <property type="entry name" value="MULTICOPPER_OXIDASE1"/>
    <property type="match status" value="1"/>
</dbReference>
<evidence type="ECO:0000256" key="2">
    <source>
        <dbReference type="ARBA" id="ARBA00023008"/>
    </source>
</evidence>
<evidence type="ECO:0000256" key="3">
    <source>
        <dbReference type="SAM" id="Phobius"/>
    </source>
</evidence>
<dbReference type="AlphaFoldDB" id="A0A1F6V744"/>
<feature type="transmembrane region" description="Helical" evidence="3">
    <location>
        <begin position="6"/>
        <end position="22"/>
    </location>
</feature>
<dbReference type="InterPro" id="IPR033138">
    <property type="entry name" value="Cu_oxidase_CS"/>
</dbReference>
<keyword evidence="3" id="KW-1133">Transmembrane helix</keyword>
<keyword evidence="3" id="KW-0812">Transmembrane</keyword>
<evidence type="ECO:0000259" key="4">
    <source>
        <dbReference type="Pfam" id="PF13473"/>
    </source>
</evidence>
<dbReference type="Pfam" id="PF13473">
    <property type="entry name" value="Cupredoxin_1"/>
    <property type="match status" value="1"/>
</dbReference>
<evidence type="ECO:0000256" key="1">
    <source>
        <dbReference type="ARBA" id="ARBA00022723"/>
    </source>
</evidence>
<dbReference type="PANTHER" id="PTHR38439">
    <property type="entry name" value="AURACYANIN-B"/>
    <property type="match status" value="1"/>
</dbReference>